<dbReference type="EMBL" id="KZ308385">
    <property type="protein sequence ID" value="KAG8228755.1"/>
    <property type="molecule type" value="Genomic_DNA"/>
</dbReference>
<dbReference type="Proteomes" id="UP000792457">
    <property type="component" value="Unassembled WGS sequence"/>
</dbReference>
<reference evidence="2" key="2">
    <citation type="submission" date="2017-10" db="EMBL/GenBank/DDBJ databases">
        <title>Ladona fulva Genome sequencing and assembly.</title>
        <authorList>
            <person name="Murali S."/>
            <person name="Richards S."/>
            <person name="Bandaranaike D."/>
            <person name="Bellair M."/>
            <person name="Blankenburg K."/>
            <person name="Chao H."/>
            <person name="Dinh H."/>
            <person name="Doddapaneni H."/>
            <person name="Dugan-Rocha S."/>
            <person name="Elkadiri S."/>
            <person name="Gnanaolivu R."/>
            <person name="Hernandez B."/>
            <person name="Skinner E."/>
            <person name="Javaid M."/>
            <person name="Lee S."/>
            <person name="Li M."/>
            <person name="Ming W."/>
            <person name="Munidasa M."/>
            <person name="Muniz J."/>
            <person name="Nguyen L."/>
            <person name="Hughes D."/>
            <person name="Osuji N."/>
            <person name="Pu L.-L."/>
            <person name="Puazo M."/>
            <person name="Qu C."/>
            <person name="Quiroz J."/>
            <person name="Raj R."/>
            <person name="Weissenberger G."/>
            <person name="Xin Y."/>
            <person name="Zou X."/>
            <person name="Han Y."/>
            <person name="Worley K."/>
            <person name="Muzny D."/>
            <person name="Gibbs R."/>
        </authorList>
    </citation>
    <scope>NUCLEOTIDE SEQUENCE</scope>
    <source>
        <strain evidence="2">Sampled in the wild</strain>
    </source>
</reference>
<gene>
    <name evidence="2" type="ORF">J437_LFUL009677</name>
</gene>
<dbReference type="InterPro" id="IPR008699">
    <property type="entry name" value="NDUFB8"/>
</dbReference>
<protein>
    <recommendedName>
        <fullName evidence="4">NADH dehydrogenase [ubiquinone] 1 beta subcomplex subunit 8, mitochondrial</fullName>
    </recommendedName>
</protein>
<organism evidence="2 3">
    <name type="scientific">Ladona fulva</name>
    <name type="common">Scarce chaser dragonfly</name>
    <name type="synonym">Libellula fulva</name>
    <dbReference type="NCBI Taxonomy" id="123851"/>
    <lineage>
        <taxon>Eukaryota</taxon>
        <taxon>Metazoa</taxon>
        <taxon>Ecdysozoa</taxon>
        <taxon>Arthropoda</taxon>
        <taxon>Hexapoda</taxon>
        <taxon>Insecta</taxon>
        <taxon>Pterygota</taxon>
        <taxon>Palaeoptera</taxon>
        <taxon>Odonata</taxon>
        <taxon>Epiprocta</taxon>
        <taxon>Anisoptera</taxon>
        <taxon>Libelluloidea</taxon>
        <taxon>Libellulidae</taxon>
        <taxon>Ladona</taxon>
    </lineage>
</organism>
<feature type="transmembrane region" description="Helical" evidence="1">
    <location>
        <begin position="128"/>
        <end position="145"/>
    </location>
</feature>
<evidence type="ECO:0000313" key="3">
    <source>
        <dbReference type="Proteomes" id="UP000792457"/>
    </source>
</evidence>
<keyword evidence="1" id="KW-0472">Membrane</keyword>
<reference evidence="2" key="1">
    <citation type="submission" date="2013-04" db="EMBL/GenBank/DDBJ databases">
        <authorList>
            <person name="Qu J."/>
            <person name="Murali S.C."/>
            <person name="Bandaranaike D."/>
            <person name="Bellair M."/>
            <person name="Blankenburg K."/>
            <person name="Chao H."/>
            <person name="Dinh H."/>
            <person name="Doddapaneni H."/>
            <person name="Downs B."/>
            <person name="Dugan-Rocha S."/>
            <person name="Elkadiri S."/>
            <person name="Gnanaolivu R.D."/>
            <person name="Hernandez B."/>
            <person name="Javaid M."/>
            <person name="Jayaseelan J.C."/>
            <person name="Lee S."/>
            <person name="Li M."/>
            <person name="Ming W."/>
            <person name="Munidasa M."/>
            <person name="Muniz J."/>
            <person name="Nguyen L."/>
            <person name="Ongeri F."/>
            <person name="Osuji N."/>
            <person name="Pu L.-L."/>
            <person name="Puazo M."/>
            <person name="Qu C."/>
            <person name="Quiroz J."/>
            <person name="Raj R."/>
            <person name="Weissenberger G."/>
            <person name="Xin Y."/>
            <person name="Zou X."/>
            <person name="Han Y."/>
            <person name="Richards S."/>
            <person name="Worley K."/>
            <person name="Muzny D."/>
            <person name="Gibbs R."/>
        </authorList>
    </citation>
    <scope>NUCLEOTIDE SEQUENCE</scope>
    <source>
        <strain evidence="2">Sampled in the wild</strain>
    </source>
</reference>
<dbReference type="PANTHER" id="PTHR12840">
    <property type="entry name" value="NADH-UBIQUINONE OXIDOREDUCTASE ASHI SUBUNIT"/>
    <property type="match status" value="1"/>
</dbReference>
<keyword evidence="1" id="KW-0812">Transmembrane</keyword>
<evidence type="ECO:0000313" key="2">
    <source>
        <dbReference type="EMBL" id="KAG8228755.1"/>
    </source>
</evidence>
<proteinExistence type="predicted"/>
<evidence type="ECO:0008006" key="4">
    <source>
        <dbReference type="Google" id="ProtNLM"/>
    </source>
</evidence>
<dbReference type="PANTHER" id="PTHR12840:SF1">
    <property type="entry name" value="NADH DEHYDROGENASE [UBIQUINONE] 1 BETA SUBCOMPLEX SUBUNIT 8, MITOCHONDRIAL"/>
    <property type="match status" value="1"/>
</dbReference>
<keyword evidence="3" id="KW-1185">Reference proteome</keyword>
<keyword evidence="1" id="KW-1133">Transmembrane helix</keyword>
<dbReference type="GO" id="GO:0005739">
    <property type="term" value="C:mitochondrion"/>
    <property type="evidence" value="ECO:0007669"/>
    <property type="project" value="InterPro"/>
</dbReference>
<sequence>MAAVARVLCSKKAPRFHGLFSYQIVRNYWNKDWKPGPYPQTAEEREAAAKKYGLLPREYQPYPDDGMGYGDYPKLPINSADSRDPYHPWDMPDMKKNYGELMHSNANIYGEDRYDASSTVHPPEWKQWTAFFVVVGGFTLAYHWLDDKKMFRPVMVKDLPNDGRKHYTFEPAS</sequence>
<accession>A0A8K0NY49</accession>
<name>A0A8K0NY49_LADFU</name>
<dbReference type="AlphaFoldDB" id="A0A8K0NY49"/>
<evidence type="ECO:0000256" key="1">
    <source>
        <dbReference type="SAM" id="Phobius"/>
    </source>
</evidence>
<dbReference type="Pfam" id="PF05821">
    <property type="entry name" value="NDUF_B8"/>
    <property type="match status" value="1"/>
</dbReference>
<dbReference type="OrthoDB" id="2014058at2759"/>
<comment type="caution">
    <text evidence="2">The sequence shown here is derived from an EMBL/GenBank/DDBJ whole genome shotgun (WGS) entry which is preliminary data.</text>
</comment>